<dbReference type="SMART" id="SM00382">
    <property type="entry name" value="AAA"/>
    <property type="match status" value="1"/>
</dbReference>
<evidence type="ECO:0000256" key="1">
    <source>
        <dbReference type="ARBA" id="ARBA00006611"/>
    </source>
</evidence>
<dbReference type="STRING" id="360411.AC812_02640"/>
<dbReference type="AlphaFoldDB" id="A0A0P6Y7X7"/>
<dbReference type="Pfam" id="PF00437">
    <property type="entry name" value="T2SSE"/>
    <property type="match status" value="1"/>
</dbReference>
<dbReference type="GO" id="GO:0016887">
    <property type="term" value="F:ATP hydrolysis activity"/>
    <property type="evidence" value="ECO:0007669"/>
    <property type="project" value="InterPro"/>
</dbReference>
<dbReference type="InterPro" id="IPR050921">
    <property type="entry name" value="T4SS_GSP_E_ATPase"/>
</dbReference>
<keyword evidence="4" id="KW-1185">Reference proteome</keyword>
<gene>
    <name evidence="3" type="ORF">AC812_02640</name>
</gene>
<organism evidence="3 4">
    <name type="scientific">Bellilinea caldifistulae</name>
    <dbReference type="NCBI Taxonomy" id="360411"/>
    <lineage>
        <taxon>Bacteria</taxon>
        <taxon>Bacillati</taxon>
        <taxon>Chloroflexota</taxon>
        <taxon>Anaerolineae</taxon>
        <taxon>Anaerolineales</taxon>
        <taxon>Anaerolineaceae</taxon>
        <taxon>Bellilinea</taxon>
    </lineage>
</organism>
<dbReference type="EMBL" id="LGHJ01000008">
    <property type="protein sequence ID" value="KPL77763.1"/>
    <property type="molecule type" value="Genomic_DNA"/>
</dbReference>
<dbReference type="InterPro" id="IPR001482">
    <property type="entry name" value="T2SS/T4SS_dom"/>
</dbReference>
<proteinExistence type="inferred from homology"/>
<dbReference type="Gene3D" id="3.30.450.380">
    <property type="match status" value="1"/>
</dbReference>
<evidence type="ECO:0000313" key="3">
    <source>
        <dbReference type="EMBL" id="KPL77763.1"/>
    </source>
</evidence>
<dbReference type="InterPro" id="IPR003593">
    <property type="entry name" value="AAA+_ATPase"/>
</dbReference>
<dbReference type="PANTHER" id="PTHR30486:SF6">
    <property type="entry name" value="TYPE IV PILUS RETRACTATION ATPASE PILT"/>
    <property type="match status" value="1"/>
</dbReference>
<name>A0A0P6Y7X7_9CHLR</name>
<evidence type="ECO:0000259" key="2">
    <source>
        <dbReference type="PROSITE" id="PS00662"/>
    </source>
</evidence>
<dbReference type="OrthoDB" id="140593at2"/>
<sequence>MFNDGNGNGKGLAGLYDLSQSASRPVDEALREVVANEVIDQINREFPVETLRSPSDADRQRIQERINALVGVSFRRNNTYSGYQTDSALAAELGRRLMGLGFLDLLLPPARTDLSEICIYSSGLVQVMKKNSVRWETLPELKPDPGEINRVLDRILGPQNKSLNEANPTVNAKLPATPHNPGGGRVKALHPVIAPPGRNPSINIRLFEQKPVLPGWILDRQMMSAEMMDLLRRAIEQGYRILITGGTRTGKTTLLSALCNFLPSAWRIVKIEDPEEIWIDRSTVQTIEARPAALGTEIQPYTLANGVDDALRMSPDYLILGEVRDGHAGLSLFRAMMTGHSGACTFHADNPREAVRRLTTVLGADAGVSPSDALQLIAEAIDLLVQIGIRDEVRRVTVIANVAKELVNGDIRFEPIYRLDDPSPESQPHWTKVGNLRPRILAETSL</sequence>
<dbReference type="PROSITE" id="PS00662">
    <property type="entry name" value="T2SP_E"/>
    <property type="match status" value="1"/>
</dbReference>
<reference evidence="3 4" key="1">
    <citation type="submission" date="2015-07" db="EMBL/GenBank/DDBJ databases">
        <title>Draft genome of Bellilinea caldifistulae DSM 17877.</title>
        <authorList>
            <person name="Hemp J."/>
            <person name="Ward L.M."/>
            <person name="Pace L.A."/>
            <person name="Fischer W.W."/>
        </authorList>
    </citation>
    <scope>NUCLEOTIDE SEQUENCE [LARGE SCALE GENOMIC DNA]</scope>
    <source>
        <strain evidence="3 4">GOMI-1</strain>
    </source>
</reference>
<dbReference type="RefSeq" id="WP_061914329.1">
    <property type="nucleotide sequence ID" value="NZ_DF967971.1"/>
</dbReference>
<dbReference type="InterPro" id="IPR027417">
    <property type="entry name" value="P-loop_NTPase"/>
</dbReference>
<protein>
    <recommendedName>
        <fullName evidence="2">Bacterial type II secretion system protein E domain-containing protein</fullName>
    </recommendedName>
</protein>
<dbReference type="Proteomes" id="UP000050514">
    <property type="component" value="Unassembled WGS sequence"/>
</dbReference>
<comment type="similarity">
    <text evidence="1">Belongs to the GSP E family.</text>
</comment>
<dbReference type="Gene3D" id="3.40.50.300">
    <property type="entry name" value="P-loop containing nucleotide triphosphate hydrolases"/>
    <property type="match status" value="1"/>
</dbReference>
<feature type="domain" description="Bacterial type II secretion system protein E" evidence="2">
    <location>
        <begin position="311"/>
        <end position="325"/>
    </location>
</feature>
<comment type="caution">
    <text evidence="3">The sequence shown here is derived from an EMBL/GenBank/DDBJ whole genome shotgun (WGS) entry which is preliminary data.</text>
</comment>
<accession>A0A0P6Y7X7</accession>
<dbReference type="SUPFAM" id="SSF52540">
    <property type="entry name" value="P-loop containing nucleoside triphosphate hydrolases"/>
    <property type="match status" value="1"/>
</dbReference>
<dbReference type="PANTHER" id="PTHR30486">
    <property type="entry name" value="TWITCHING MOTILITY PROTEIN PILT"/>
    <property type="match status" value="1"/>
</dbReference>
<evidence type="ECO:0000313" key="4">
    <source>
        <dbReference type="Proteomes" id="UP000050514"/>
    </source>
</evidence>